<dbReference type="OrthoDB" id="514491at2"/>
<feature type="domain" description="Chorismate mutase" evidence="4">
    <location>
        <begin position="13"/>
        <end position="103"/>
    </location>
</feature>
<dbReference type="SMART" id="SM00830">
    <property type="entry name" value="CM_2"/>
    <property type="match status" value="1"/>
</dbReference>
<protein>
    <recommendedName>
        <fullName evidence="1">chorismate mutase</fullName>
        <ecNumber evidence="1">5.4.99.5</ecNumber>
    </recommendedName>
</protein>
<dbReference type="PIRSF" id="PIRSF029775">
    <property type="entry name" value="Isochor_pyr_lyas"/>
    <property type="match status" value="1"/>
</dbReference>
<evidence type="ECO:0000256" key="1">
    <source>
        <dbReference type="ARBA" id="ARBA00012404"/>
    </source>
</evidence>
<gene>
    <name evidence="5" type="ORF">DFR46_0286</name>
</gene>
<dbReference type="InterPro" id="IPR051331">
    <property type="entry name" value="Chorismate_mutase-related"/>
</dbReference>
<dbReference type="InterPro" id="IPR008241">
    <property type="entry name" value="Isochorismate_pyruvate-lyase"/>
</dbReference>
<dbReference type="RefSeq" id="WP_116234835.1">
    <property type="nucleotide sequence ID" value="NZ_QRDP01000004.1"/>
</dbReference>
<dbReference type="InterPro" id="IPR002701">
    <property type="entry name" value="CM_II_prokaryot"/>
</dbReference>
<proteinExistence type="predicted"/>
<dbReference type="GO" id="GO:0009697">
    <property type="term" value="P:salicylic acid biosynthetic process"/>
    <property type="evidence" value="ECO:0007669"/>
    <property type="project" value="InterPro"/>
</dbReference>
<dbReference type="EMBL" id="QRDP01000004">
    <property type="protein sequence ID" value="RED15298.1"/>
    <property type="molecule type" value="Genomic_DNA"/>
</dbReference>
<dbReference type="Pfam" id="PF01817">
    <property type="entry name" value="CM_2"/>
    <property type="match status" value="1"/>
</dbReference>
<dbReference type="Gene3D" id="1.20.59.10">
    <property type="entry name" value="Chorismate mutase"/>
    <property type="match status" value="1"/>
</dbReference>
<feature type="binding site" evidence="3">
    <location>
        <position position="51"/>
    </location>
    <ligand>
        <name>substrate</name>
    </ligand>
</feature>
<dbReference type="InterPro" id="IPR036979">
    <property type="entry name" value="CM_dom_sf"/>
</dbReference>
<organism evidence="5 6">
    <name type="scientific">Parasphingopyxis lamellibrachiae</name>
    <dbReference type="NCBI Taxonomy" id="680125"/>
    <lineage>
        <taxon>Bacteria</taxon>
        <taxon>Pseudomonadati</taxon>
        <taxon>Pseudomonadota</taxon>
        <taxon>Alphaproteobacteria</taxon>
        <taxon>Sphingomonadales</taxon>
        <taxon>Sphingomonadaceae</taxon>
        <taxon>Parasphingopyxis</taxon>
    </lineage>
</organism>
<dbReference type="GO" id="GO:0004106">
    <property type="term" value="F:chorismate mutase activity"/>
    <property type="evidence" value="ECO:0007669"/>
    <property type="project" value="UniProtKB-EC"/>
</dbReference>
<dbReference type="PANTHER" id="PTHR38041">
    <property type="entry name" value="CHORISMATE MUTASE"/>
    <property type="match status" value="1"/>
</dbReference>
<reference evidence="5 6" key="1">
    <citation type="submission" date="2018-07" db="EMBL/GenBank/DDBJ databases">
        <title>Genomic Encyclopedia of Type Strains, Phase IV (KMG-IV): sequencing the most valuable type-strain genomes for metagenomic binning, comparative biology and taxonomic classification.</title>
        <authorList>
            <person name="Goeker M."/>
        </authorList>
    </citation>
    <scope>NUCLEOTIDE SEQUENCE [LARGE SCALE GENOMIC DNA]</scope>
    <source>
        <strain evidence="5 6">DSM 26725</strain>
    </source>
</reference>
<keyword evidence="5" id="KW-0670">Pyruvate</keyword>
<dbReference type="PANTHER" id="PTHR38041:SF1">
    <property type="entry name" value="CHORISMATE MUTASE"/>
    <property type="match status" value="1"/>
</dbReference>
<feature type="binding site" evidence="3">
    <location>
        <position position="23"/>
    </location>
    <ligand>
        <name>substrate</name>
    </ligand>
</feature>
<comment type="caution">
    <text evidence="5">The sequence shown here is derived from an EMBL/GenBank/DDBJ whole genome shotgun (WGS) entry which is preliminary data.</text>
</comment>
<keyword evidence="2" id="KW-0413">Isomerase</keyword>
<sequence>MSDIKTVDDTVDPANCQTMAEVRDGVDTIDRALVALMARRFGYMDAAARIKPGRETVRDEDRKAQVIANVKARASELGVPVPLAAALWEMLVENSIAYELIRYDETRG</sequence>
<keyword evidence="6" id="KW-1185">Reference proteome</keyword>
<evidence type="ECO:0000256" key="3">
    <source>
        <dbReference type="PIRSR" id="PIRSR029775-1"/>
    </source>
</evidence>
<feature type="binding site" evidence="3">
    <location>
        <position position="40"/>
    </location>
    <ligand>
        <name>substrate</name>
    </ligand>
</feature>
<feature type="binding site" evidence="3">
    <location>
        <position position="99"/>
    </location>
    <ligand>
        <name>substrate</name>
    </ligand>
</feature>
<evidence type="ECO:0000313" key="5">
    <source>
        <dbReference type="EMBL" id="RED15298.1"/>
    </source>
</evidence>
<name>A0A3D9FC97_9SPHN</name>
<evidence type="ECO:0000256" key="2">
    <source>
        <dbReference type="ARBA" id="ARBA00023235"/>
    </source>
</evidence>
<dbReference type="PROSITE" id="PS51168">
    <property type="entry name" value="CHORISMATE_MUT_2"/>
    <property type="match status" value="1"/>
</dbReference>
<keyword evidence="5" id="KW-0456">Lyase</keyword>
<dbReference type="InterPro" id="IPR036263">
    <property type="entry name" value="Chorismate_II_sf"/>
</dbReference>
<dbReference type="GO" id="GO:0046417">
    <property type="term" value="P:chorismate metabolic process"/>
    <property type="evidence" value="ECO:0007669"/>
    <property type="project" value="InterPro"/>
</dbReference>
<dbReference type="GO" id="GO:0016835">
    <property type="term" value="F:carbon-oxygen lyase activity"/>
    <property type="evidence" value="ECO:0007669"/>
    <property type="project" value="InterPro"/>
</dbReference>
<evidence type="ECO:0000259" key="4">
    <source>
        <dbReference type="PROSITE" id="PS51168"/>
    </source>
</evidence>
<accession>A0A3D9FC97</accession>
<evidence type="ECO:0000313" key="6">
    <source>
        <dbReference type="Proteomes" id="UP000256310"/>
    </source>
</evidence>
<dbReference type="SUPFAM" id="SSF48600">
    <property type="entry name" value="Chorismate mutase II"/>
    <property type="match status" value="1"/>
</dbReference>
<dbReference type="EC" id="5.4.99.5" evidence="1"/>
<dbReference type="Proteomes" id="UP000256310">
    <property type="component" value="Unassembled WGS sequence"/>
</dbReference>
<dbReference type="AlphaFoldDB" id="A0A3D9FC97"/>